<dbReference type="PANTHER" id="PTHR12533">
    <property type="entry name" value="NFAT"/>
    <property type="match status" value="1"/>
</dbReference>
<dbReference type="InterPro" id="IPR037059">
    <property type="entry name" value="RHD_DNA_bind_dom_sf"/>
</dbReference>
<dbReference type="Pfam" id="PF00554">
    <property type="entry name" value="RHD_DNA_bind"/>
    <property type="match status" value="1"/>
</dbReference>
<dbReference type="InterPro" id="IPR008967">
    <property type="entry name" value="p53-like_TF_DNA-bd_sf"/>
</dbReference>
<dbReference type="InterPro" id="IPR008366">
    <property type="entry name" value="NFAT"/>
</dbReference>
<evidence type="ECO:0000313" key="4">
    <source>
        <dbReference type="Proteomes" id="UP000694723"/>
    </source>
</evidence>
<feature type="region of interest" description="Disordered" evidence="1">
    <location>
        <begin position="45"/>
        <end position="115"/>
    </location>
</feature>
<dbReference type="Proteomes" id="UP000694723">
    <property type="component" value="Unplaced"/>
</dbReference>
<dbReference type="FunFam" id="2.60.40.340:FF:000001">
    <property type="entry name" value="Nuclear factor of activated T-cells, cytoplasmic, calcineurin-dependent 2"/>
    <property type="match status" value="1"/>
</dbReference>
<dbReference type="PANTHER" id="PTHR12533:SF4">
    <property type="entry name" value="NUCLEAR FACTOR OF ACTIVATED T-CELLS, CYTOPLASMIC 2"/>
    <property type="match status" value="1"/>
</dbReference>
<name>A0A8D2BFH4_PIG</name>
<accession>A0A8D2BFH4</accession>
<feature type="domain" description="RHD" evidence="2">
    <location>
        <begin position="383"/>
        <end position="546"/>
    </location>
</feature>
<reference evidence="3" key="1">
    <citation type="submission" date="2025-08" db="UniProtKB">
        <authorList>
            <consortium name="Ensembl"/>
        </authorList>
    </citation>
    <scope>IDENTIFICATION</scope>
</reference>
<dbReference type="InterPro" id="IPR014756">
    <property type="entry name" value="Ig_E-set"/>
</dbReference>
<proteinExistence type="predicted"/>
<dbReference type="Ensembl" id="ENSSSCT00060034967.1">
    <property type="protein sequence ID" value="ENSSSCP00060014932.1"/>
    <property type="gene ID" value="ENSSSCG00060025816.1"/>
</dbReference>
<sequence>MDAPEPQPDPDGGDAPGHEPGGGSQDEFDFSILFDYDYLNPIEEEPNAHKVASPPSGPDDVLDYGLKPYSPLASLSGEPPGRLGEPDRVGPQSFLSPAKPAGASGLSPRIEITPSHELIQAGGPFRVRDTGLLVEQPPPPGVAASPRFTLPVPGFEGYREPLCLSPASSGSSASFISDTFSPYTSPCVSPNNGGPDDLCPQFQNIPAHYSPRTSPIMSPRTGLAEDSCLGRHSPVPRPASRSSSPGAKRRHSCAGALVAPLPGASPQRSRSPSPQPRDDGAPAGYPPAAGSAVLMDALNSLAADSSCGIPPKMWKTSPDPSPVSAAPPKAGLPRHIYPAVEFLGPCEQEERRNSAPESILLVPPTWPKQLVPAIPICSIPVTASLPPLEWPLSHQSGSYELRIEVQPKPHHRAHYETEGSRGAVKAPTGGHPVVQLHGYMENKPLGLQIFIGTADERILKPHAFYQVHRITGKTVTTTSYEKIVGNTKVLEIPLEPKNNMRATIDCAGILKLRNADIELRKGETDIGRKNTRVRLVFRVHIPEANGQQIWEMEATVDKDKSQPNMLFVEIPEYRNKHIRASVKVNFYVINGKRKRSQPQHFTYHPVPAIKTEPTDEYDPTLICSPAHGGLGSQPYYPQHPMVAESPSCLVATMAPCQQFRSGLSSPDARYQQQNPAAVLYQRSKSLSPSLLGYQQPALMATPLALADAHRSVLVHTGSQGQSSALLHSGPANQQASPVIHYSPTNQQLRCGSHQEFQHIMYCENFAPGTTRPGPPPVSQGQRLSPGSYPTVIQQQNATNQRAAKNGPPVSDQKEVLPSGVTIKQEQNLDQTYLDDELIDTHLSWIQNIL</sequence>
<dbReference type="PROSITE" id="PS50254">
    <property type="entry name" value="REL_2"/>
    <property type="match status" value="1"/>
</dbReference>
<feature type="region of interest" description="Disordered" evidence="1">
    <location>
        <begin position="187"/>
        <end position="288"/>
    </location>
</feature>
<evidence type="ECO:0000259" key="2">
    <source>
        <dbReference type="PROSITE" id="PS50254"/>
    </source>
</evidence>
<dbReference type="SUPFAM" id="SSF81296">
    <property type="entry name" value="E set domains"/>
    <property type="match status" value="1"/>
</dbReference>
<evidence type="ECO:0000256" key="1">
    <source>
        <dbReference type="SAM" id="MobiDB-lite"/>
    </source>
</evidence>
<dbReference type="GO" id="GO:0003700">
    <property type="term" value="F:DNA-binding transcription factor activity"/>
    <property type="evidence" value="ECO:0007669"/>
    <property type="project" value="InterPro"/>
</dbReference>
<dbReference type="SUPFAM" id="SSF49417">
    <property type="entry name" value="p53-like transcription factors"/>
    <property type="match status" value="1"/>
</dbReference>
<organism evidence="3 4">
    <name type="scientific">Sus scrofa</name>
    <name type="common">Pig</name>
    <dbReference type="NCBI Taxonomy" id="9823"/>
    <lineage>
        <taxon>Eukaryota</taxon>
        <taxon>Metazoa</taxon>
        <taxon>Chordata</taxon>
        <taxon>Craniata</taxon>
        <taxon>Vertebrata</taxon>
        <taxon>Euteleostomi</taxon>
        <taxon>Mammalia</taxon>
        <taxon>Eutheria</taxon>
        <taxon>Laurasiatheria</taxon>
        <taxon>Artiodactyla</taxon>
        <taxon>Suina</taxon>
        <taxon>Suidae</taxon>
        <taxon>Sus</taxon>
    </lineage>
</organism>
<feature type="region of interest" description="Disordered" evidence="1">
    <location>
        <begin position="767"/>
        <end position="788"/>
    </location>
</feature>
<evidence type="ECO:0000313" key="3">
    <source>
        <dbReference type="Ensembl" id="ENSSSCP00060014932.1"/>
    </source>
</evidence>
<feature type="region of interest" description="Disordered" evidence="1">
    <location>
        <begin position="1"/>
        <end position="30"/>
    </location>
</feature>
<dbReference type="GO" id="GO:0005634">
    <property type="term" value="C:nucleus"/>
    <property type="evidence" value="ECO:0007669"/>
    <property type="project" value="UniProtKB-SubCell"/>
</dbReference>
<dbReference type="Gene3D" id="2.60.40.340">
    <property type="entry name" value="Rel homology domain (RHD), DNA-binding domain"/>
    <property type="match status" value="1"/>
</dbReference>
<dbReference type="GO" id="GO:0003677">
    <property type="term" value="F:DNA binding"/>
    <property type="evidence" value="ECO:0007669"/>
    <property type="project" value="UniProtKB-KW"/>
</dbReference>
<protein>
    <recommendedName>
        <fullName evidence="2">RHD domain-containing protein</fullName>
    </recommendedName>
</protein>
<dbReference type="InterPro" id="IPR011539">
    <property type="entry name" value="RHD_DNA_bind_dom"/>
</dbReference>
<dbReference type="AlphaFoldDB" id="A0A8D2BFH4"/>